<dbReference type="Proteomes" id="UP000193067">
    <property type="component" value="Unassembled WGS sequence"/>
</dbReference>
<protein>
    <recommendedName>
        <fullName evidence="4">F-box domain-containing protein</fullName>
    </recommendedName>
</protein>
<evidence type="ECO:0000313" key="2">
    <source>
        <dbReference type="EMBL" id="OSD00767.1"/>
    </source>
</evidence>
<dbReference type="OrthoDB" id="2804729at2759"/>
<evidence type="ECO:0008006" key="4">
    <source>
        <dbReference type="Google" id="ProtNLM"/>
    </source>
</evidence>
<keyword evidence="3" id="KW-1185">Reference proteome</keyword>
<feature type="compositionally biased region" description="Acidic residues" evidence="1">
    <location>
        <begin position="433"/>
        <end position="452"/>
    </location>
</feature>
<reference evidence="2 3" key="1">
    <citation type="journal article" date="2015" name="Biotechnol. Biofuels">
        <title>Enhanced degradation of softwood versus hardwood by the white-rot fungus Pycnoporus coccineus.</title>
        <authorList>
            <person name="Couturier M."/>
            <person name="Navarro D."/>
            <person name="Chevret D."/>
            <person name="Henrissat B."/>
            <person name="Piumi F."/>
            <person name="Ruiz-Duenas F.J."/>
            <person name="Martinez A.T."/>
            <person name="Grigoriev I.V."/>
            <person name="Riley R."/>
            <person name="Lipzen A."/>
            <person name="Berrin J.G."/>
            <person name="Master E.R."/>
            <person name="Rosso M.N."/>
        </authorList>
    </citation>
    <scope>NUCLEOTIDE SEQUENCE [LARGE SCALE GENOMIC DNA]</scope>
    <source>
        <strain evidence="2 3">BRFM310</strain>
    </source>
</reference>
<organism evidence="2 3">
    <name type="scientific">Trametes coccinea (strain BRFM310)</name>
    <name type="common">Pycnoporus coccineus</name>
    <dbReference type="NCBI Taxonomy" id="1353009"/>
    <lineage>
        <taxon>Eukaryota</taxon>
        <taxon>Fungi</taxon>
        <taxon>Dikarya</taxon>
        <taxon>Basidiomycota</taxon>
        <taxon>Agaricomycotina</taxon>
        <taxon>Agaricomycetes</taxon>
        <taxon>Polyporales</taxon>
        <taxon>Polyporaceae</taxon>
        <taxon>Trametes</taxon>
    </lineage>
</organism>
<evidence type="ECO:0000256" key="1">
    <source>
        <dbReference type="SAM" id="MobiDB-lite"/>
    </source>
</evidence>
<dbReference type="EMBL" id="KZ084116">
    <property type="protein sequence ID" value="OSD00767.1"/>
    <property type="molecule type" value="Genomic_DNA"/>
</dbReference>
<sequence length="555" mass="60775">MRASPANLSHDTHFPAPHLKFDILIELLHHVPQQSDASALTRTCKTLYEQGTKVLLRRGVTVENGAQILSFCDFLLRNPNSRLPYLRKLHLKLRLMEGVEEDESVDDEEDLPAHVCNVLAKTLRMMSSLEDLTIESCEELFERKPAIQQAIMALKGLRRLQIASVGVLAGELLEGMQSSLVELDVHCYSEELYEPTPVMSLLTRNQLNVEKLSAWYVEVGTSALQFPRVRALALRSLYAFDIENLHKTFPGLQYLELTAPEPAVVEDAIADHGRLGHSSRWKSLRYLCGSVDALYALGPVSRVAKVEVDCICSTGECLSRLRAVVSDAQPTCLVLHTGFYGHGVLDLSELAELLPPEGVPSMTHLMLDLAVDKLTGTKGDLMAGLTSLLKRSPIEFCILRIAEICDCEGEATKPPLEAVAAADGGDGRHGQSEEDDANADNDTDADGESEDGDQGREHGGQESAHFSIRNSDGYHIAQTLPLAQHQQLVRELAGAGNSLTHVVVKIHRQGDTHWAIERSDKGLKLKKLEATIGAALVRAHDLGPNDRSSGLEGIP</sequence>
<dbReference type="AlphaFoldDB" id="A0A1Y2II40"/>
<proteinExistence type="predicted"/>
<gene>
    <name evidence="2" type="ORF">PYCCODRAFT_1479005</name>
</gene>
<feature type="region of interest" description="Disordered" evidence="1">
    <location>
        <begin position="420"/>
        <end position="462"/>
    </location>
</feature>
<accession>A0A1Y2II40</accession>
<name>A0A1Y2II40_TRAC3</name>
<evidence type="ECO:0000313" key="3">
    <source>
        <dbReference type="Proteomes" id="UP000193067"/>
    </source>
</evidence>